<evidence type="ECO:0000313" key="1">
    <source>
        <dbReference type="EMBL" id="KAH7945175.1"/>
    </source>
</evidence>
<keyword evidence="2" id="KW-1185">Reference proteome</keyword>
<name>A0ACB8CK24_DERSI</name>
<dbReference type="Proteomes" id="UP000821865">
    <property type="component" value="Chromosome 6"/>
</dbReference>
<accession>A0ACB8CK24</accession>
<dbReference type="EMBL" id="CM023475">
    <property type="protein sequence ID" value="KAH7945175.1"/>
    <property type="molecule type" value="Genomic_DNA"/>
</dbReference>
<proteinExistence type="predicted"/>
<comment type="caution">
    <text evidence="1">The sequence shown here is derived from an EMBL/GenBank/DDBJ whole genome shotgun (WGS) entry which is preliminary data.</text>
</comment>
<reference evidence="1" key="1">
    <citation type="submission" date="2020-05" db="EMBL/GenBank/DDBJ databases">
        <title>Large-scale comparative analyses of tick genomes elucidate their genetic diversity and vector capacities.</title>
        <authorList>
            <person name="Jia N."/>
            <person name="Wang J."/>
            <person name="Shi W."/>
            <person name="Du L."/>
            <person name="Sun Y."/>
            <person name="Zhan W."/>
            <person name="Jiang J."/>
            <person name="Wang Q."/>
            <person name="Zhang B."/>
            <person name="Ji P."/>
            <person name="Sakyi L.B."/>
            <person name="Cui X."/>
            <person name="Yuan T."/>
            <person name="Jiang B."/>
            <person name="Yang W."/>
            <person name="Lam T.T.-Y."/>
            <person name="Chang Q."/>
            <person name="Ding S."/>
            <person name="Wang X."/>
            <person name="Zhu J."/>
            <person name="Ruan X."/>
            <person name="Zhao L."/>
            <person name="Wei J."/>
            <person name="Que T."/>
            <person name="Du C."/>
            <person name="Cheng J."/>
            <person name="Dai P."/>
            <person name="Han X."/>
            <person name="Huang E."/>
            <person name="Gao Y."/>
            <person name="Liu J."/>
            <person name="Shao H."/>
            <person name="Ye R."/>
            <person name="Li L."/>
            <person name="Wei W."/>
            <person name="Wang X."/>
            <person name="Wang C."/>
            <person name="Yang T."/>
            <person name="Huo Q."/>
            <person name="Li W."/>
            <person name="Guo W."/>
            <person name="Chen H."/>
            <person name="Zhou L."/>
            <person name="Ni X."/>
            <person name="Tian J."/>
            <person name="Zhou Y."/>
            <person name="Sheng Y."/>
            <person name="Liu T."/>
            <person name="Pan Y."/>
            <person name="Xia L."/>
            <person name="Li J."/>
            <person name="Zhao F."/>
            <person name="Cao W."/>
        </authorList>
    </citation>
    <scope>NUCLEOTIDE SEQUENCE</scope>
    <source>
        <strain evidence="1">Dsil-2018</strain>
    </source>
</reference>
<gene>
    <name evidence="1" type="ORF">HPB49_007382</name>
</gene>
<sequence>MAGRGNSNYLHILTWNCRGFRGKRAPLQLLLPTLSPTPQVLLLQDTATQAALPGYNSTHSDTTNTPRASTLVHRTLTHKTHYITSETPCVITEIIHHTHTLPSIFIANIYQPPSKPMATLESLLRELHRLVGKHPLLIGGDFNNQHTDWGYKTTTHRGRRLWLLLQNLQLSVHNNFQTPTRIGNSVSMDTSPDLVLSCSLRDVTWTRTQHTLCSDHYMIQVTVPFKPPRHTYMTHKLINWDALRTTRTATPDNPITDINDWVDSLQTDIQHHTQQIETTTDVPTLDSRLAHLWEAYHSLLERWKRGKHNRTLRKRLATLQSQIQLHSEELCRSNWGQVCDGIAGRLSAKRAWQLLRHLIDPINKDGFSIACYRALPAAMDQLEEEWRPPTLDDPWRLQLWPYRPHSPIVWFAQVDAQLYVNGVSSQLWRYLLLKREIQTDVLSRLHLPSSDQNMYEGLKTAFFNTLAYQFPITYTARHSFLQRLTLLKEWLKLRRPLHHRRRVNAAPLLANLAPHLHHRSHCAETTRQLRLPRLIRSPTTNNLPPHCPHHKLHNWPEHTKESSCTPSPPELHDVPSPSRGDDSAASRALTAVETHISPPVPSEILRQHCGDTGPPAITCTALPSYASVFPVEPLSPAPSRSARSVSRLQRPNHTALTFGHKDASPACGARHRKTRAQRGRQPRCFAGFRRCVHPILHRWQAGRCYRALRKRPPSTPNLCSRVRLTFTRWHHANFNRANRVPSSRACHHGRSISGCRIRCCCRRRRTPPPASPLDQPKLGRCHRGCRVPRTVLRSTVHAHRPYNICICNLEREWRRPYALRDAGIIGATFHKLPPPKPHPLLHSQARPPQ</sequence>
<organism evidence="1 2">
    <name type="scientific">Dermacentor silvarum</name>
    <name type="common">Tick</name>
    <dbReference type="NCBI Taxonomy" id="543639"/>
    <lineage>
        <taxon>Eukaryota</taxon>
        <taxon>Metazoa</taxon>
        <taxon>Ecdysozoa</taxon>
        <taxon>Arthropoda</taxon>
        <taxon>Chelicerata</taxon>
        <taxon>Arachnida</taxon>
        <taxon>Acari</taxon>
        <taxon>Parasitiformes</taxon>
        <taxon>Ixodida</taxon>
        <taxon>Ixodoidea</taxon>
        <taxon>Ixodidae</taxon>
        <taxon>Rhipicephalinae</taxon>
        <taxon>Dermacentor</taxon>
    </lineage>
</organism>
<evidence type="ECO:0000313" key="2">
    <source>
        <dbReference type="Proteomes" id="UP000821865"/>
    </source>
</evidence>
<protein>
    <submittedName>
        <fullName evidence="1">Uncharacterized protein</fullName>
    </submittedName>
</protein>